<keyword evidence="1" id="KW-0472">Membrane</keyword>
<evidence type="ECO:0000256" key="1">
    <source>
        <dbReference type="SAM" id="Phobius"/>
    </source>
</evidence>
<keyword evidence="1" id="KW-1133">Transmembrane helix</keyword>
<gene>
    <name evidence="2" type="ORF">GCM10022211_02060</name>
</gene>
<sequence length="83" mass="8857">MTAALLALDLLIIVAATASGILWFKASRGQMRRVSATEHLDHQDLNRLVVAFNRTQILNRRAALATALAAFAGALRTGLGMVA</sequence>
<comment type="caution">
    <text evidence="2">The sequence shown here is derived from an EMBL/GenBank/DDBJ whole genome shotgun (WGS) entry which is preliminary data.</text>
</comment>
<name>A0ABP7RF74_9SPHN</name>
<accession>A0ABP7RF74</accession>
<keyword evidence="3" id="KW-1185">Reference proteome</keyword>
<feature type="transmembrane region" description="Helical" evidence="1">
    <location>
        <begin position="6"/>
        <end position="24"/>
    </location>
</feature>
<feature type="transmembrane region" description="Helical" evidence="1">
    <location>
        <begin position="62"/>
        <end position="82"/>
    </location>
</feature>
<dbReference type="RefSeq" id="WP_344708303.1">
    <property type="nucleotide sequence ID" value="NZ_BAAAZD010000001.1"/>
</dbReference>
<organism evidence="2 3">
    <name type="scientific">Sphingomonas humi</name>
    <dbReference type="NCBI Taxonomy" id="335630"/>
    <lineage>
        <taxon>Bacteria</taxon>
        <taxon>Pseudomonadati</taxon>
        <taxon>Pseudomonadota</taxon>
        <taxon>Alphaproteobacteria</taxon>
        <taxon>Sphingomonadales</taxon>
        <taxon>Sphingomonadaceae</taxon>
        <taxon>Sphingomonas</taxon>
    </lineage>
</organism>
<dbReference type="Proteomes" id="UP001501310">
    <property type="component" value="Unassembled WGS sequence"/>
</dbReference>
<proteinExistence type="predicted"/>
<evidence type="ECO:0000313" key="3">
    <source>
        <dbReference type="Proteomes" id="UP001501310"/>
    </source>
</evidence>
<reference evidence="3" key="1">
    <citation type="journal article" date="2019" name="Int. J. Syst. Evol. Microbiol.">
        <title>The Global Catalogue of Microorganisms (GCM) 10K type strain sequencing project: providing services to taxonomists for standard genome sequencing and annotation.</title>
        <authorList>
            <consortium name="The Broad Institute Genomics Platform"/>
            <consortium name="The Broad Institute Genome Sequencing Center for Infectious Disease"/>
            <person name="Wu L."/>
            <person name="Ma J."/>
        </authorList>
    </citation>
    <scope>NUCLEOTIDE SEQUENCE [LARGE SCALE GENOMIC DNA]</scope>
    <source>
        <strain evidence="3">JCM 16603</strain>
    </source>
</reference>
<dbReference type="EMBL" id="BAAAZD010000001">
    <property type="protein sequence ID" value="GAA3996599.1"/>
    <property type="molecule type" value="Genomic_DNA"/>
</dbReference>
<evidence type="ECO:0000313" key="2">
    <source>
        <dbReference type="EMBL" id="GAA3996599.1"/>
    </source>
</evidence>
<keyword evidence="1" id="KW-0812">Transmembrane</keyword>
<protein>
    <submittedName>
        <fullName evidence="2">Uncharacterized protein</fullName>
    </submittedName>
</protein>